<sequence length="160" mass="17423">MTDSEHEDGDANPSELPALRLKLYVESLQVRMPEPQFKLLMDVLRGYAELGGGRIAVKLDDEERELFTPAVQRELLVLLGLLGALTPGHEDRADRVVADLGDGEWAKGVMSLVPPEVAADPTRLRDMRDRLDATEGRRASDRATVEGIAKASGMTGTEGT</sequence>
<feature type="region of interest" description="Disordered" evidence="1">
    <location>
        <begin position="133"/>
        <end position="160"/>
    </location>
</feature>
<accession>A0ABW0XFG6</accession>
<comment type="caution">
    <text evidence="2">The sequence shown here is derived from an EMBL/GenBank/DDBJ whole genome shotgun (WGS) entry which is preliminary data.</text>
</comment>
<proteinExistence type="predicted"/>
<evidence type="ECO:0000313" key="3">
    <source>
        <dbReference type="Proteomes" id="UP001595975"/>
    </source>
</evidence>
<keyword evidence="3" id="KW-1185">Reference proteome</keyword>
<dbReference type="RefSeq" id="WP_380229499.1">
    <property type="nucleotide sequence ID" value="NZ_JBHSOF010000069.1"/>
</dbReference>
<organism evidence="2 3">
    <name type="scientific">Kitasatospora misakiensis</name>
    <dbReference type="NCBI Taxonomy" id="67330"/>
    <lineage>
        <taxon>Bacteria</taxon>
        <taxon>Bacillati</taxon>
        <taxon>Actinomycetota</taxon>
        <taxon>Actinomycetes</taxon>
        <taxon>Kitasatosporales</taxon>
        <taxon>Streptomycetaceae</taxon>
        <taxon>Kitasatospora</taxon>
    </lineage>
</organism>
<protein>
    <submittedName>
        <fullName evidence="2">Uncharacterized protein</fullName>
    </submittedName>
</protein>
<feature type="compositionally biased region" description="Basic and acidic residues" evidence="1">
    <location>
        <begin position="133"/>
        <end position="144"/>
    </location>
</feature>
<evidence type="ECO:0000256" key="1">
    <source>
        <dbReference type="SAM" id="MobiDB-lite"/>
    </source>
</evidence>
<dbReference type="Proteomes" id="UP001595975">
    <property type="component" value="Unassembled WGS sequence"/>
</dbReference>
<gene>
    <name evidence="2" type="ORF">ACFP3U_33330</name>
</gene>
<evidence type="ECO:0000313" key="2">
    <source>
        <dbReference type="EMBL" id="MFC5667834.1"/>
    </source>
</evidence>
<name>A0ABW0XFG6_9ACTN</name>
<dbReference type="EMBL" id="JBHSOF010000069">
    <property type="protein sequence ID" value="MFC5667834.1"/>
    <property type="molecule type" value="Genomic_DNA"/>
</dbReference>
<reference evidence="3" key="1">
    <citation type="journal article" date="2019" name="Int. J. Syst. Evol. Microbiol.">
        <title>The Global Catalogue of Microorganisms (GCM) 10K type strain sequencing project: providing services to taxonomists for standard genome sequencing and annotation.</title>
        <authorList>
            <consortium name="The Broad Institute Genomics Platform"/>
            <consortium name="The Broad Institute Genome Sequencing Center for Infectious Disease"/>
            <person name="Wu L."/>
            <person name="Ma J."/>
        </authorList>
    </citation>
    <scope>NUCLEOTIDE SEQUENCE [LARGE SCALE GENOMIC DNA]</scope>
    <source>
        <strain evidence="3">CGMCC 4.1437</strain>
    </source>
</reference>